<sequence>MDCIKYLTINRFSRTAFLEPSPFWWYGLAFLKN</sequence>
<name>W8VHT9_KLEPN</name>
<accession>W8VHT9</accession>
<reference evidence="1 2" key="1">
    <citation type="journal article" date="2014" name="Proc. Natl. Acad. Sci. U.S.A.">
        <title>Molecular dissection of the evolution of carbapenem-resistant multilocus sequence type 258 Klebsiella pneumoniae.</title>
        <authorList>
            <person name="Deleo F.R."/>
            <person name="Chen L."/>
            <person name="Porcella S.F."/>
            <person name="Martens C.A."/>
            <person name="Kobayashi S.D."/>
            <person name="Porter A.R."/>
            <person name="Chavda K.D."/>
            <person name="Jacobs M.R."/>
            <person name="Mathema B."/>
            <person name="Olsen R.J."/>
            <person name="Bonomo R.A."/>
            <person name="Musser J.M."/>
            <person name="Kreiswirth B.N."/>
        </authorList>
    </citation>
    <scope>NUCLEOTIDE SEQUENCE [LARGE SCALE GENOMIC DNA]</scope>
    <source>
        <strain evidence="1">30684/NJST258_2</strain>
    </source>
</reference>
<evidence type="ECO:0000313" key="2">
    <source>
        <dbReference type="Proteomes" id="UP000019586"/>
    </source>
</evidence>
<dbReference type="KEGG" id="kps:KPNJ2_04186"/>
<protein>
    <submittedName>
        <fullName evidence="1">Uncharacterized protein</fullName>
    </submittedName>
</protein>
<evidence type="ECO:0000313" key="1">
    <source>
        <dbReference type="EMBL" id="AHM80966.1"/>
    </source>
</evidence>
<dbReference type="Proteomes" id="UP000019586">
    <property type="component" value="Chromosome"/>
</dbReference>
<dbReference type="EMBL" id="CP006918">
    <property type="protein sequence ID" value="AHM80966.1"/>
    <property type="molecule type" value="Genomic_DNA"/>
</dbReference>
<organism evidence="1 2">
    <name type="scientific">Klebsiella pneumoniae 30684/NJST258_2</name>
    <dbReference type="NCBI Taxonomy" id="1420013"/>
    <lineage>
        <taxon>Bacteria</taxon>
        <taxon>Pseudomonadati</taxon>
        <taxon>Pseudomonadota</taxon>
        <taxon>Gammaproteobacteria</taxon>
        <taxon>Enterobacterales</taxon>
        <taxon>Enterobacteriaceae</taxon>
        <taxon>Klebsiella/Raoultella group</taxon>
        <taxon>Klebsiella</taxon>
        <taxon>Klebsiella pneumoniae complex</taxon>
    </lineage>
</organism>
<gene>
    <name evidence="1" type="ORF">KPNJ2_04186</name>
</gene>
<dbReference type="AlphaFoldDB" id="W8VHT9"/>
<dbReference type="HOGENOM" id="CLU_3382343_0_0_6"/>
<proteinExistence type="predicted"/>